<dbReference type="CDD" id="cd01106">
    <property type="entry name" value="HTH_TipAL-Mta"/>
    <property type="match status" value="1"/>
</dbReference>
<dbReference type="Pfam" id="PF07739">
    <property type="entry name" value="TipAS"/>
    <property type="match status" value="1"/>
</dbReference>
<dbReference type="GO" id="GO:0003700">
    <property type="term" value="F:DNA-binding transcription factor activity"/>
    <property type="evidence" value="ECO:0007669"/>
    <property type="project" value="InterPro"/>
</dbReference>
<dbReference type="SUPFAM" id="SSF89082">
    <property type="entry name" value="Antibiotic binding domain of TipA-like multidrug resistance regulators"/>
    <property type="match status" value="1"/>
</dbReference>
<reference evidence="6 7" key="1">
    <citation type="submission" date="2017-11" db="EMBL/GenBank/DDBJ databases">
        <title>Genomic Encyclopedia of Archaeal and Bacterial Type Strains, Phase II (KMG-II): From Individual Species to Whole Genera.</title>
        <authorList>
            <person name="Goeker M."/>
        </authorList>
    </citation>
    <scope>NUCLEOTIDE SEQUENCE [LARGE SCALE GENOMIC DNA]</scope>
    <source>
        <strain evidence="6 7">DSM 11115</strain>
    </source>
</reference>
<feature type="domain" description="HTH merR-type" evidence="5">
    <location>
        <begin position="10"/>
        <end position="74"/>
    </location>
</feature>
<dbReference type="AlphaFoldDB" id="A0A2M9BSU9"/>
<dbReference type="Proteomes" id="UP000228535">
    <property type="component" value="Unassembled WGS sequence"/>
</dbReference>
<comment type="caution">
    <text evidence="6">The sequence shown here is derived from an EMBL/GenBank/DDBJ whole genome shotgun (WGS) entry which is preliminary data.</text>
</comment>
<evidence type="ECO:0000256" key="2">
    <source>
        <dbReference type="ARBA" id="ARBA00023125"/>
    </source>
</evidence>
<proteinExistence type="predicted"/>
<keyword evidence="1" id="KW-0805">Transcription regulation</keyword>
<name>A0A2M9BSU9_9BACT</name>
<keyword evidence="2 6" id="KW-0238">DNA-binding</keyword>
<dbReference type="Gene3D" id="1.10.1660.10">
    <property type="match status" value="1"/>
</dbReference>
<evidence type="ECO:0000259" key="5">
    <source>
        <dbReference type="PROSITE" id="PS50937"/>
    </source>
</evidence>
<dbReference type="Pfam" id="PF13411">
    <property type="entry name" value="MerR_1"/>
    <property type="match status" value="1"/>
</dbReference>
<protein>
    <submittedName>
        <fullName evidence="6">DNA-binding transcriptional MerR regulator</fullName>
    </submittedName>
</protein>
<gene>
    <name evidence="6" type="ORF">CLV45_2461</name>
</gene>
<evidence type="ECO:0000256" key="1">
    <source>
        <dbReference type="ARBA" id="ARBA00023015"/>
    </source>
</evidence>
<dbReference type="OrthoDB" id="1894615at2"/>
<dbReference type="PRINTS" id="PR00040">
    <property type="entry name" value="HTHMERR"/>
</dbReference>
<dbReference type="InterPro" id="IPR000551">
    <property type="entry name" value="MerR-type_HTH_dom"/>
</dbReference>
<accession>A0A2M9BSU9</accession>
<dbReference type="InterPro" id="IPR012925">
    <property type="entry name" value="TipAS_dom"/>
</dbReference>
<evidence type="ECO:0000256" key="3">
    <source>
        <dbReference type="ARBA" id="ARBA00023159"/>
    </source>
</evidence>
<keyword evidence="7" id="KW-1185">Reference proteome</keyword>
<dbReference type="InterPro" id="IPR009061">
    <property type="entry name" value="DNA-bd_dom_put_sf"/>
</dbReference>
<dbReference type="SMART" id="SM00422">
    <property type="entry name" value="HTH_MERR"/>
    <property type="match status" value="1"/>
</dbReference>
<dbReference type="PROSITE" id="PS50937">
    <property type="entry name" value="HTH_MERR_2"/>
    <property type="match status" value="1"/>
</dbReference>
<dbReference type="InterPro" id="IPR047057">
    <property type="entry name" value="MerR_fam"/>
</dbReference>
<dbReference type="PANTHER" id="PTHR30204">
    <property type="entry name" value="REDOX-CYCLING DRUG-SENSING TRANSCRIPTIONAL ACTIVATOR SOXR"/>
    <property type="match status" value="1"/>
</dbReference>
<dbReference type="GO" id="GO:0003677">
    <property type="term" value="F:DNA binding"/>
    <property type="evidence" value="ECO:0007669"/>
    <property type="project" value="UniProtKB-KW"/>
</dbReference>
<dbReference type="PANTHER" id="PTHR30204:SF90">
    <property type="entry name" value="HTH-TYPE TRANSCRIPTIONAL ACTIVATOR MTA"/>
    <property type="match status" value="1"/>
</dbReference>
<dbReference type="RefSeq" id="WP_100336644.1">
    <property type="nucleotide sequence ID" value="NZ_PGFA01000001.1"/>
</dbReference>
<dbReference type="EMBL" id="PGFA01000001">
    <property type="protein sequence ID" value="PJJ61024.1"/>
    <property type="molecule type" value="Genomic_DNA"/>
</dbReference>
<evidence type="ECO:0000313" key="7">
    <source>
        <dbReference type="Proteomes" id="UP000228535"/>
    </source>
</evidence>
<evidence type="ECO:0000313" key="6">
    <source>
        <dbReference type="EMBL" id="PJJ61024.1"/>
    </source>
</evidence>
<keyword evidence="3" id="KW-0010">Activator</keyword>
<dbReference type="InterPro" id="IPR036244">
    <property type="entry name" value="TipA-like_antibiotic-bd"/>
</dbReference>
<dbReference type="SUPFAM" id="SSF46955">
    <property type="entry name" value="Putative DNA-binding domain"/>
    <property type="match status" value="1"/>
</dbReference>
<evidence type="ECO:0000256" key="4">
    <source>
        <dbReference type="ARBA" id="ARBA00023163"/>
    </source>
</evidence>
<keyword evidence="4" id="KW-0804">Transcription</keyword>
<dbReference type="Gene3D" id="1.10.490.50">
    <property type="entry name" value="Antibiotic binding domain of TipA-like multidrug resistance regulators"/>
    <property type="match status" value="1"/>
</dbReference>
<organism evidence="6 7">
    <name type="scientific">Hymenobacter chitinivorans DSM 11115</name>
    <dbReference type="NCBI Taxonomy" id="1121954"/>
    <lineage>
        <taxon>Bacteria</taxon>
        <taxon>Pseudomonadati</taxon>
        <taxon>Bacteroidota</taxon>
        <taxon>Cytophagia</taxon>
        <taxon>Cytophagales</taxon>
        <taxon>Hymenobacteraceae</taxon>
        <taxon>Hymenobacter</taxon>
    </lineage>
</organism>
<sequence length="256" mass="28926">MAATFLSCQQLAQLAGVSVRTLHHYDRIGLLRPSQRTEARYRRYGPPELLRLQQILFYKELDFTLEQIQQLLDDPAFDLTTALQRHRQALQARHARLGTLLSTLDQTISHLNGTRTMLTNEELYAGFPNDQAEAYRREVVAKYGPATIAAAEQHLRQLGKPGLDQLIAEQKDINRTLRHLRHLDPASPAVQAQVARHYANIVGFWGPAVAEADRPAAYQGLAQLYLDDPRYTKQHDGEDSPAYAQFLSAAIRCFGQ</sequence>